<dbReference type="InterPro" id="IPR040673">
    <property type="entry name" value="CCDC81_HU_dom_2"/>
</dbReference>
<dbReference type="Pfam" id="PF18289">
    <property type="entry name" value="HU-CCDC81_euk_2"/>
    <property type="match status" value="1"/>
</dbReference>
<dbReference type="PANTHER" id="PTHR14362">
    <property type="entry name" value="COILED-COIL DOMAIN-CONTAINING PROTEIN 81"/>
    <property type="match status" value="1"/>
</dbReference>
<dbReference type="Proteomes" id="UP000054408">
    <property type="component" value="Unassembled WGS sequence"/>
</dbReference>
<feature type="domain" description="CCDC81 HU" evidence="4">
    <location>
        <begin position="99"/>
        <end position="167"/>
    </location>
</feature>
<name>A0A0L0D2L2_THETB</name>
<dbReference type="EMBL" id="GL349442">
    <property type="protein sequence ID" value="KNC46410.1"/>
    <property type="molecule type" value="Genomic_DNA"/>
</dbReference>
<dbReference type="Pfam" id="PF14908">
    <property type="entry name" value="HU-CCDC81_euk_1"/>
    <property type="match status" value="1"/>
</dbReference>
<dbReference type="GO" id="GO:0005815">
    <property type="term" value="C:microtubule organizing center"/>
    <property type="evidence" value="ECO:0007669"/>
    <property type="project" value="TreeGrafter"/>
</dbReference>
<feature type="coiled-coil region" evidence="1">
    <location>
        <begin position="361"/>
        <end position="401"/>
    </location>
</feature>
<evidence type="ECO:0000259" key="3">
    <source>
        <dbReference type="Pfam" id="PF14908"/>
    </source>
</evidence>
<dbReference type="PANTHER" id="PTHR14362:SF2">
    <property type="entry name" value="COILED-COIL DOMAIN-CONTAINING PROTEIN 81"/>
    <property type="match status" value="1"/>
</dbReference>
<proteinExistence type="predicted"/>
<dbReference type="eggNOG" id="ENOG502QT76">
    <property type="taxonomic scope" value="Eukaryota"/>
</dbReference>
<dbReference type="InterPro" id="IPR026295">
    <property type="entry name" value="CCD81"/>
</dbReference>
<feature type="coiled-coil region" evidence="1">
    <location>
        <begin position="538"/>
        <end position="565"/>
    </location>
</feature>
<feature type="region of interest" description="Disordered" evidence="2">
    <location>
        <begin position="172"/>
        <end position="279"/>
    </location>
</feature>
<organism evidence="5 6">
    <name type="scientific">Thecamonas trahens ATCC 50062</name>
    <dbReference type="NCBI Taxonomy" id="461836"/>
    <lineage>
        <taxon>Eukaryota</taxon>
        <taxon>Apusozoa</taxon>
        <taxon>Apusomonadida</taxon>
        <taxon>Apusomonadidae</taxon>
        <taxon>Thecamonas</taxon>
    </lineage>
</organism>
<dbReference type="OMA" id="QMKEDAM"/>
<feature type="region of interest" description="Disordered" evidence="2">
    <location>
        <begin position="604"/>
        <end position="630"/>
    </location>
</feature>
<gene>
    <name evidence="5" type="ORF">AMSG_02865</name>
</gene>
<dbReference type="AlphaFoldDB" id="A0A0L0D2L2"/>
<evidence type="ECO:0000256" key="1">
    <source>
        <dbReference type="SAM" id="Coils"/>
    </source>
</evidence>
<evidence type="ECO:0000313" key="6">
    <source>
        <dbReference type="Proteomes" id="UP000054408"/>
    </source>
</evidence>
<reference evidence="5 6" key="1">
    <citation type="submission" date="2010-05" db="EMBL/GenBank/DDBJ databases">
        <title>The Genome Sequence of Thecamonas trahens ATCC 50062.</title>
        <authorList>
            <consortium name="The Broad Institute Genome Sequencing Platform"/>
            <person name="Russ C."/>
            <person name="Cuomo C."/>
            <person name="Shea T."/>
            <person name="Young S.K."/>
            <person name="Zeng Q."/>
            <person name="Koehrsen M."/>
            <person name="Haas B."/>
            <person name="Borodovsky M."/>
            <person name="Guigo R."/>
            <person name="Alvarado L."/>
            <person name="Berlin A."/>
            <person name="Bochicchio J."/>
            <person name="Borenstein D."/>
            <person name="Chapman S."/>
            <person name="Chen Z."/>
            <person name="Freedman E."/>
            <person name="Gellesch M."/>
            <person name="Goldberg J."/>
            <person name="Griggs A."/>
            <person name="Gujja S."/>
            <person name="Heilman E."/>
            <person name="Heiman D."/>
            <person name="Hepburn T."/>
            <person name="Howarth C."/>
            <person name="Jen D."/>
            <person name="Larson L."/>
            <person name="Mehta T."/>
            <person name="Park D."/>
            <person name="Pearson M."/>
            <person name="Roberts A."/>
            <person name="Saif S."/>
            <person name="Shenoy N."/>
            <person name="Sisk P."/>
            <person name="Stolte C."/>
            <person name="Sykes S."/>
            <person name="Thomson T."/>
            <person name="Walk T."/>
            <person name="White J."/>
            <person name="Yandava C."/>
            <person name="Burger G."/>
            <person name="Gray M.W."/>
            <person name="Holland P.W.H."/>
            <person name="King N."/>
            <person name="Lang F.B.F."/>
            <person name="Roger A.J."/>
            <person name="Ruiz-Trillo I."/>
            <person name="Lander E."/>
            <person name="Nusbaum C."/>
        </authorList>
    </citation>
    <scope>NUCLEOTIDE SEQUENCE [LARGE SCALE GENOMIC DNA]</scope>
    <source>
        <strain evidence="5 6">ATCC 50062</strain>
    </source>
</reference>
<evidence type="ECO:0008006" key="7">
    <source>
        <dbReference type="Google" id="ProtNLM"/>
    </source>
</evidence>
<evidence type="ECO:0000256" key="2">
    <source>
        <dbReference type="SAM" id="MobiDB-lite"/>
    </source>
</evidence>
<evidence type="ECO:0000259" key="4">
    <source>
        <dbReference type="Pfam" id="PF18289"/>
    </source>
</evidence>
<feature type="compositionally biased region" description="Low complexity" evidence="2">
    <location>
        <begin position="184"/>
        <end position="216"/>
    </location>
</feature>
<protein>
    <recommendedName>
        <fullName evidence="7">CCDC81 HU domain-containing protein</fullName>
    </recommendedName>
</protein>
<evidence type="ECO:0000313" key="5">
    <source>
        <dbReference type="EMBL" id="KNC46410.1"/>
    </source>
</evidence>
<dbReference type="InterPro" id="IPR028034">
    <property type="entry name" value="HU-CCDC81"/>
</dbReference>
<feature type="compositionally biased region" description="Basic residues" evidence="2">
    <location>
        <begin position="617"/>
        <end position="630"/>
    </location>
</feature>
<dbReference type="RefSeq" id="XP_013760703.1">
    <property type="nucleotide sequence ID" value="XM_013905249.1"/>
</dbReference>
<feature type="domain" description="CCDC81 HU" evidence="3">
    <location>
        <begin position="20"/>
        <end position="87"/>
    </location>
</feature>
<dbReference type="GeneID" id="25562514"/>
<keyword evidence="6" id="KW-1185">Reference proteome</keyword>
<accession>A0A0L0D2L2</accession>
<sequence>MNTGDLIQACVKSPYGLTGLSAEEMGAVWRGIGQFVAGGMAQGKGVVVPGLGQFTFSAASTDLGNSVKHRAAPAFYLNERFARTHGVRSKKAHPTSRIPQVSLNLAAVARRTGSSREAVSAVLKDVLVAVADAIHVRKPVTLDVGVGRLLFRGGSAVMKWSPQVVEQCRALGKRATTKARPMTASAALARSRSRGSRAGASIRTGSSRPASAQSSPRGGGAPPQSVRFDGSAGRRRPSSSASSQGGSSMFEAQAPPVRPMSGTVRPPVEATDANDPGGVLLDRPPAEGTWVAGTSVAPASLAKTRRRTIEQGEGDDEVYDYDRVEEARRNYREALAAKRVVQMKEDAMDEHIRATLAADAAEAAAKDAAEAAERRAEEERIRKLNQQMAAERARTRELMRQSERAFEEKPIFGDRPATPPPAMKANEYSLLLEEQINYRNARKRQAIEEEMAYAAVTQTIVDSELDRADEEYEAELARKKAATAATLKMQMELTQKARLEEARANALAPALCIIPMKESETKAAQQASTRKLFTDQMALIAQRKAAKAAQDARDTENERQQLAKLSTERFASTMADHERRMAKRRQLEETWKIQIDQKKALAAEEGTDIPRNTSLPLKRRPMRRSGRKNVVQRRYRLQTGLGF</sequence>
<keyword evidence="1" id="KW-0175">Coiled coil</keyword>
<feature type="compositionally biased region" description="Low complexity" evidence="2">
    <location>
        <begin position="238"/>
        <end position="248"/>
    </location>
</feature>
<dbReference type="OrthoDB" id="125906at2759"/>